<dbReference type="InterPro" id="IPR013766">
    <property type="entry name" value="Thioredoxin_domain"/>
</dbReference>
<gene>
    <name evidence="2" type="primary">resA_1</name>
    <name evidence="2" type="ORF">V202x_00670</name>
</gene>
<dbReference type="Proteomes" id="UP000318384">
    <property type="component" value="Chromosome"/>
</dbReference>
<dbReference type="GO" id="GO:0016209">
    <property type="term" value="F:antioxidant activity"/>
    <property type="evidence" value="ECO:0007669"/>
    <property type="project" value="InterPro"/>
</dbReference>
<dbReference type="InterPro" id="IPR036249">
    <property type="entry name" value="Thioredoxin-like_sf"/>
</dbReference>
<reference evidence="2 3" key="1">
    <citation type="submission" date="2019-03" db="EMBL/GenBank/DDBJ databases">
        <title>Deep-cultivation of Planctomycetes and their phenomic and genomic characterization uncovers novel biology.</title>
        <authorList>
            <person name="Wiegand S."/>
            <person name="Jogler M."/>
            <person name="Boedeker C."/>
            <person name="Pinto D."/>
            <person name="Vollmers J."/>
            <person name="Rivas-Marin E."/>
            <person name="Kohn T."/>
            <person name="Peeters S.H."/>
            <person name="Heuer A."/>
            <person name="Rast P."/>
            <person name="Oberbeckmann S."/>
            <person name="Bunk B."/>
            <person name="Jeske O."/>
            <person name="Meyerdierks A."/>
            <person name="Storesund J.E."/>
            <person name="Kallscheuer N."/>
            <person name="Luecker S."/>
            <person name="Lage O.M."/>
            <person name="Pohl T."/>
            <person name="Merkel B.J."/>
            <person name="Hornburger P."/>
            <person name="Mueller R.-W."/>
            <person name="Bruemmer F."/>
            <person name="Labrenz M."/>
            <person name="Spormann A.M."/>
            <person name="Op den Camp H."/>
            <person name="Overmann J."/>
            <person name="Amann R."/>
            <person name="Jetten M.S.M."/>
            <person name="Mascher T."/>
            <person name="Medema M.H."/>
            <person name="Devos D.P."/>
            <person name="Kaster A.-K."/>
            <person name="Ovreas L."/>
            <person name="Rohde M."/>
            <person name="Galperin M.Y."/>
            <person name="Jogler C."/>
        </authorList>
    </citation>
    <scope>NUCLEOTIDE SEQUENCE [LARGE SCALE GENOMIC DNA]</scope>
    <source>
        <strain evidence="2 3">V202</strain>
    </source>
</reference>
<protein>
    <submittedName>
        <fullName evidence="2">Thiol-disulfide oxidoreductase ResA</fullName>
    </submittedName>
</protein>
<dbReference type="SUPFAM" id="SSF52833">
    <property type="entry name" value="Thioredoxin-like"/>
    <property type="match status" value="1"/>
</dbReference>
<dbReference type="InterPro" id="IPR000866">
    <property type="entry name" value="AhpC/TSA"/>
</dbReference>
<dbReference type="Pfam" id="PF00578">
    <property type="entry name" value="AhpC-TSA"/>
    <property type="match status" value="1"/>
</dbReference>
<organism evidence="2 3">
    <name type="scientific">Gimesia aquarii</name>
    <dbReference type="NCBI Taxonomy" id="2527964"/>
    <lineage>
        <taxon>Bacteria</taxon>
        <taxon>Pseudomonadati</taxon>
        <taxon>Planctomycetota</taxon>
        <taxon>Planctomycetia</taxon>
        <taxon>Planctomycetales</taxon>
        <taxon>Planctomycetaceae</taxon>
        <taxon>Gimesia</taxon>
    </lineage>
</organism>
<dbReference type="PANTHER" id="PTHR42852">
    <property type="entry name" value="THIOL:DISULFIDE INTERCHANGE PROTEIN DSBE"/>
    <property type="match status" value="1"/>
</dbReference>
<dbReference type="EMBL" id="CP037422">
    <property type="protein sequence ID" value="QDU06724.1"/>
    <property type="molecule type" value="Genomic_DNA"/>
</dbReference>
<dbReference type="Gene3D" id="3.40.30.10">
    <property type="entry name" value="Glutaredoxin"/>
    <property type="match status" value="1"/>
</dbReference>
<proteinExistence type="predicted"/>
<dbReference type="OrthoDB" id="286712at2"/>
<evidence type="ECO:0000259" key="1">
    <source>
        <dbReference type="PROSITE" id="PS51352"/>
    </source>
</evidence>
<evidence type="ECO:0000313" key="3">
    <source>
        <dbReference type="Proteomes" id="UP000318384"/>
    </source>
</evidence>
<feature type="domain" description="Thioredoxin" evidence="1">
    <location>
        <begin position="227"/>
        <end position="367"/>
    </location>
</feature>
<keyword evidence="3" id="KW-1185">Reference proteome</keyword>
<dbReference type="GO" id="GO:0016491">
    <property type="term" value="F:oxidoreductase activity"/>
    <property type="evidence" value="ECO:0007669"/>
    <property type="project" value="InterPro"/>
</dbReference>
<dbReference type="PANTHER" id="PTHR42852:SF17">
    <property type="entry name" value="THIOREDOXIN-LIKE PROTEIN HI_1115"/>
    <property type="match status" value="1"/>
</dbReference>
<sequence>MLCVQYIIALNLRVILFLLLFLMFTAVVQADDKPKRTPTAYGLLYNEWEADRDALENDSTPNNIEELKKRKLALRKTYTHKFLELAKKHTTDDLWLGCFIWVSVHGEPGPDLDAMMDLLHRYGNKVDNRFQLQMLMSELTKVKSDRLNPALSEIIKNNISDQVRGAALYALAARTKKLAEHTGSLDGCKQAETLLLQVIDNYPDIATYRGKTGENAKKLLKGIRGPVAIGKLAPELIGKDIDGASFKLSDERGKVIVLSFSGHWCAPCRAMHPIEKELLKKYPRENFNLIEINSDEQKNLKKVAEKTKNDGLTWKLIVDGSNGPISEAWNVTSWPTFYILDQKHQIRHRGVGNLGQDLTAWVDKLIDEPRE</sequence>
<evidence type="ECO:0000313" key="2">
    <source>
        <dbReference type="EMBL" id="QDU06724.1"/>
    </source>
</evidence>
<dbReference type="CDD" id="cd02966">
    <property type="entry name" value="TlpA_like_family"/>
    <property type="match status" value="1"/>
</dbReference>
<name>A0A517WN93_9PLAN</name>
<dbReference type="PROSITE" id="PS51352">
    <property type="entry name" value="THIOREDOXIN_2"/>
    <property type="match status" value="1"/>
</dbReference>
<dbReference type="AlphaFoldDB" id="A0A517WN93"/>
<accession>A0A517WN93</accession>
<dbReference type="InterPro" id="IPR050553">
    <property type="entry name" value="Thioredoxin_ResA/DsbE_sf"/>
</dbReference>